<evidence type="ECO:0000313" key="1">
    <source>
        <dbReference type="EMBL" id="QED11156.1"/>
    </source>
</evidence>
<reference evidence="2" key="1">
    <citation type="submission" date="2019-07" db="EMBL/GenBank/DDBJ databases">
        <authorList>
            <person name="Bass S.L."/>
            <person name="Bonnelly G.N."/>
            <person name="Brown C.R."/>
            <person name="Gonzalez R.M."/>
            <person name="Howells E.K."/>
            <person name="Katz E."/>
            <person name="Kerns H.R."/>
            <person name="Klein G.C."/>
            <person name="Miklaszewski C.M."/>
            <person name="Otero L.A."/>
            <person name="Ouellette L.A."/>
            <person name="Prieto F.C."/>
            <person name="Robichaux K.C."/>
            <person name="Rodier Ao."/>
            <person name="Sadowski C.L."/>
            <person name="Showers K.M."/>
            <person name="Smallin M.T."/>
            <person name="Duffy Io."/>
            <person name="Hopson-Fernandes M.S."/>
            <person name="Pollenz R.S."/>
            <person name="Delesalle V.A."/>
            <person name="Garlena R.A."/>
            <person name="Russell D.A."/>
            <person name="Pope W.H."/>
            <person name="Jacobs-Sera D."/>
            <person name="Hatfull G.F."/>
        </authorList>
    </citation>
    <scope>NUCLEOTIDE SEQUENCE [LARGE SCALE GENOMIC DNA]</scope>
</reference>
<dbReference type="KEGG" id="vg:55813618"/>
<evidence type="ECO:0000313" key="2">
    <source>
        <dbReference type="Proteomes" id="UP000321527"/>
    </source>
</evidence>
<name>A0A5B8WJ50_9CAUD</name>
<keyword evidence="2" id="KW-1185">Reference proteome</keyword>
<organism evidence="1 2">
    <name type="scientific">Arthrobacter phage Zartrosa</name>
    <dbReference type="NCBI Taxonomy" id="2603257"/>
    <lineage>
        <taxon>Viruses</taxon>
        <taxon>Duplodnaviria</taxon>
        <taxon>Heunggongvirae</taxon>
        <taxon>Uroviricota</taxon>
        <taxon>Caudoviricetes</taxon>
        <taxon>Berryhillviridae</taxon>
        <taxon>Marthavirus</taxon>
        <taxon>Marthavirus zartrosa</taxon>
    </lineage>
</organism>
<protein>
    <submittedName>
        <fullName evidence="1">Uncharacterized protein</fullName>
    </submittedName>
</protein>
<gene>
    <name evidence="1" type="primary">44</name>
    <name evidence="1" type="ORF">SEA_ZARTROSA_44</name>
</gene>
<dbReference type="RefSeq" id="YP_009884265.1">
    <property type="nucleotide sequence ID" value="NC_049468.1"/>
</dbReference>
<dbReference type="Proteomes" id="UP000321527">
    <property type="component" value="Genome"/>
</dbReference>
<sequence>MSAEVREETTYVGYCPECNTGSDETFSFQSHAEQWVEAHDAESHAPADSLEELAWLMTERDIEIDAELETADEMTRNDHK</sequence>
<accession>A0A5B8WJ50</accession>
<proteinExistence type="predicted"/>
<dbReference type="GeneID" id="55813618"/>
<dbReference type="EMBL" id="MN183279">
    <property type="protein sequence ID" value="QED11156.1"/>
    <property type="molecule type" value="Genomic_DNA"/>
</dbReference>